<feature type="transmembrane region" description="Helical" evidence="7">
    <location>
        <begin position="12"/>
        <end position="33"/>
    </location>
</feature>
<accession>A0ABN1H4A4</accession>
<evidence type="ECO:0000256" key="2">
    <source>
        <dbReference type="ARBA" id="ARBA00022475"/>
    </source>
</evidence>
<feature type="transmembrane region" description="Helical" evidence="7">
    <location>
        <begin position="138"/>
        <end position="156"/>
    </location>
</feature>
<evidence type="ECO:0000256" key="1">
    <source>
        <dbReference type="ARBA" id="ARBA00004651"/>
    </source>
</evidence>
<keyword evidence="10" id="KW-1185">Reference proteome</keyword>
<dbReference type="PANTHER" id="PTHR30509">
    <property type="entry name" value="P-HYDROXYBENZOIC ACID EFFLUX PUMP SUBUNIT-RELATED"/>
    <property type="match status" value="1"/>
</dbReference>
<evidence type="ECO:0000313" key="9">
    <source>
        <dbReference type="EMBL" id="GAA0628612.1"/>
    </source>
</evidence>
<evidence type="ECO:0000256" key="4">
    <source>
        <dbReference type="ARBA" id="ARBA00022989"/>
    </source>
</evidence>
<protein>
    <recommendedName>
        <fullName evidence="8">Integral membrane bound transporter domain-containing protein</fullName>
    </recommendedName>
</protein>
<dbReference type="PANTHER" id="PTHR30509:SF9">
    <property type="entry name" value="MULTIDRUG RESISTANCE PROTEIN MDTO"/>
    <property type="match status" value="1"/>
</dbReference>
<feature type="domain" description="Integral membrane bound transporter" evidence="8">
    <location>
        <begin position="25"/>
        <end position="150"/>
    </location>
</feature>
<feature type="transmembrane region" description="Helical" evidence="7">
    <location>
        <begin position="39"/>
        <end position="58"/>
    </location>
</feature>
<dbReference type="RefSeq" id="WP_343794555.1">
    <property type="nucleotide sequence ID" value="NZ_BAAAGA010000007.1"/>
</dbReference>
<evidence type="ECO:0000256" key="3">
    <source>
        <dbReference type="ARBA" id="ARBA00022692"/>
    </source>
</evidence>
<evidence type="ECO:0000256" key="7">
    <source>
        <dbReference type="SAM" id="Phobius"/>
    </source>
</evidence>
<feature type="transmembrane region" description="Helical" evidence="7">
    <location>
        <begin position="65"/>
        <end position="82"/>
    </location>
</feature>
<organism evidence="9 10">
    <name type="scientific">Brevundimonas kwangchunensis</name>
    <dbReference type="NCBI Taxonomy" id="322163"/>
    <lineage>
        <taxon>Bacteria</taxon>
        <taxon>Pseudomonadati</taxon>
        <taxon>Pseudomonadota</taxon>
        <taxon>Alphaproteobacteria</taxon>
        <taxon>Caulobacterales</taxon>
        <taxon>Caulobacteraceae</taxon>
        <taxon>Brevundimonas</taxon>
    </lineage>
</organism>
<dbReference type="Proteomes" id="UP001501352">
    <property type="component" value="Unassembled WGS sequence"/>
</dbReference>
<keyword evidence="4 7" id="KW-1133">Transmembrane helix</keyword>
<reference evidence="9 10" key="1">
    <citation type="journal article" date="2019" name="Int. J. Syst. Evol. Microbiol.">
        <title>The Global Catalogue of Microorganisms (GCM) 10K type strain sequencing project: providing services to taxonomists for standard genome sequencing and annotation.</title>
        <authorList>
            <consortium name="The Broad Institute Genomics Platform"/>
            <consortium name="The Broad Institute Genome Sequencing Center for Infectious Disease"/>
            <person name="Wu L."/>
            <person name="Ma J."/>
        </authorList>
    </citation>
    <scope>NUCLEOTIDE SEQUENCE [LARGE SCALE GENOMIC DNA]</scope>
    <source>
        <strain evidence="9 10">JCM 12928</strain>
    </source>
</reference>
<gene>
    <name evidence="9" type="ORF">GCM10009422_27440</name>
</gene>
<keyword evidence="3 7" id="KW-0812">Transmembrane</keyword>
<comment type="caution">
    <text evidence="9">The sequence shown here is derived from an EMBL/GenBank/DDBJ whole genome shotgun (WGS) entry which is preliminary data.</text>
</comment>
<dbReference type="EMBL" id="BAAAGA010000007">
    <property type="protein sequence ID" value="GAA0628612.1"/>
    <property type="molecule type" value="Genomic_DNA"/>
</dbReference>
<feature type="transmembrane region" description="Helical" evidence="7">
    <location>
        <begin position="88"/>
        <end position="104"/>
    </location>
</feature>
<keyword evidence="5 7" id="KW-0472">Membrane</keyword>
<name>A0ABN1H4A4_9CAUL</name>
<keyword evidence="2" id="KW-1003">Cell membrane</keyword>
<dbReference type="InterPro" id="IPR049453">
    <property type="entry name" value="Memb_transporter_dom"/>
</dbReference>
<evidence type="ECO:0000313" key="10">
    <source>
        <dbReference type="Proteomes" id="UP001501352"/>
    </source>
</evidence>
<evidence type="ECO:0000256" key="6">
    <source>
        <dbReference type="ARBA" id="ARBA00043993"/>
    </source>
</evidence>
<comment type="similarity">
    <text evidence="6">Belongs to the YccS/YhfK family.</text>
</comment>
<sequence length="336" mass="35246">MARMLSPRRAAEVRAALQIAVGAVVAFYFATALRLPHPYWSVISAIVVIQTSVGGGVLTVARDRAIGTLAGAVVGGLVAFVRPEGVNWMMATLAMATAGLAFFATGRPWLKIAPVTAAIVIAGGAGPEGPAQLALDRVMEILVGSGVGVIAILLLFPRHARQTFSLQAREAAGKAAALLDLVMQGEAADGAELSRRHADLKKRLDGLGQAAASVIDLPGAQKETADRGALVRTFWRVRSDIVILGRGFQAPAAMDRLGPWEMASRGAVIRLEALSRGEATDMLGDPDPALKLGGEDGDLARGAAAIGLTHIHRDLDDLIARFRDLHLISRKSVANE</sequence>
<proteinExistence type="inferred from homology"/>
<comment type="subcellular location">
    <subcellularLocation>
        <location evidence="1">Cell membrane</location>
        <topology evidence="1">Multi-pass membrane protein</topology>
    </subcellularLocation>
</comment>
<evidence type="ECO:0000256" key="5">
    <source>
        <dbReference type="ARBA" id="ARBA00023136"/>
    </source>
</evidence>
<dbReference type="Pfam" id="PF13515">
    <property type="entry name" value="FUSC_2"/>
    <property type="match status" value="1"/>
</dbReference>
<evidence type="ECO:0000259" key="8">
    <source>
        <dbReference type="Pfam" id="PF13515"/>
    </source>
</evidence>